<feature type="domain" description="HD-GYP" evidence="3">
    <location>
        <begin position="152"/>
        <end position="349"/>
    </location>
</feature>
<dbReference type="InterPro" id="IPR011006">
    <property type="entry name" value="CheY-like_superfamily"/>
</dbReference>
<evidence type="ECO:0000313" key="5">
    <source>
        <dbReference type="Proteomes" id="UP001163726"/>
    </source>
</evidence>
<dbReference type="SMART" id="SM00471">
    <property type="entry name" value="HDc"/>
    <property type="match status" value="1"/>
</dbReference>
<keyword evidence="5" id="KW-1185">Reference proteome</keyword>
<evidence type="ECO:0000256" key="1">
    <source>
        <dbReference type="PROSITE-ProRule" id="PRU00169"/>
    </source>
</evidence>
<keyword evidence="1" id="KW-0597">Phosphoprotein</keyword>
<dbReference type="Gene3D" id="1.10.3210.10">
    <property type="entry name" value="Hypothetical protein af1432"/>
    <property type="match status" value="1"/>
</dbReference>
<dbReference type="PROSITE" id="PS51832">
    <property type="entry name" value="HD_GYP"/>
    <property type="match status" value="1"/>
</dbReference>
<gene>
    <name evidence="4" type="ORF">OLW01_03125</name>
</gene>
<evidence type="ECO:0000259" key="2">
    <source>
        <dbReference type="PROSITE" id="PS50110"/>
    </source>
</evidence>
<dbReference type="InterPro" id="IPR052020">
    <property type="entry name" value="Cyclic_di-GMP/3'3'-cGAMP_PDE"/>
</dbReference>
<protein>
    <submittedName>
        <fullName evidence="4">Response regulator</fullName>
    </submittedName>
</protein>
<dbReference type="PROSITE" id="PS50110">
    <property type="entry name" value="RESPONSE_REGULATORY"/>
    <property type="match status" value="1"/>
</dbReference>
<dbReference type="SMART" id="SM00448">
    <property type="entry name" value="REC"/>
    <property type="match status" value="1"/>
</dbReference>
<organism evidence="4 5">
    <name type="scientific">Catenovulum adriaticum</name>
    <dbReference type="NCBI Taxonomy" id="2984846"/>
    <lineage>
        <taxon>Bacteria</taxon>
        <taxon>Pseudomonadati</taxon>
        <taxon>Pseudomonadota</taxon>
        <taxon>Gammaproteobacteria</taxon>
        <taxon>Alteromonadales</taxon>
        <taxon>Alteromonadaceae</taxon>
        <taxon>Catenovulum</taxon>
    </lineage>
</organism>
<feature type="modified residue" description="4-aspartylphosphate" evidence="1">
    <location>
        <position position="54"/>
    </location>
</feature>
<accession>A0ABY7AMN4</accession>
<reference evidence="4" key="1">
    <citation type="submission" date="2022-10" db="EMBL/GenBank/DDBJ databases">
        <title>Catenovulum adriacola sp. nov. isolated in the Harbour of Susak.</title>
        <authorList>
            <person name="Schoch T."/>
            <person name="Reich S.J."/>
            <person name="Stoeferle S."/>
            <person name="Flaiz M."/>
            <person name="Kazda M."/>
            <person name="Riedel C.U."/>
            <person name="Duerre P."/>
        </authorList>
    </citation>
    <scope>NUCLEOTIDE SEQUENCE</scope>
    <source>
        <strain evidence="4">TS8</strain>
    </source>
</reference>
<dbReference type="Gene3D" id="3.40.50.2300">
    <property type="match status" value="1"/>
</dbReference>
<proteinExistence type="predicted"/>
<dbReference type="Pfam" id="PF00072">
    <property type="entry name" value="Response_reg"/>
    <property type="match status" value="1"/>
</dbReference>
<dbReference type="CDD" id="cd19920">
    <property type="entry name" value="REC_PA4781-like"/>
    <property type="match status" value="1"/>
</dbReference>
<evidence type="ECO:0000313" key="4">
    <source>
        <dbReference type="EMBL" id="WAJ70818.1"/>
    </source>
</evidence>
<dbReference type="RefSeq" id="WP_268075163.1">
    <property type="nucleotide sequence ID" value="NZ_CP109965.1"/>
</dbReference>
<sequence length="349" mass="39945">MNQYHILIVDDVADNIQVAMNMLKEQAYQFTFALNGQQALDMCQQHEFDLILLDIMMPVIDGYQVCRQLKDNPKTHNIPIIFLTAKVDIDSISKGFQLGAVDYITKPFHSEELIARVKNHLELYTARQTLNQLNCQLQTNLIHKEKRYVTELEDSQKEMIYVLMELMEATSDETGSHIQRVSEYSSLLASYYPSLTADDCDTILHAAPMHDIGKIAIPPEILHKPGKLTPAELEIMKTHTTKAHDILRMSKRKYIKAADVIALQHHEKWDGSGYPQGLIGKDIHIFARIVALADVFDALIHKRKYKDAWPIEEALAYIVAQKGSHFEPLLVELFVDHFDEFLKIAKQHG</sequence>
<dbReference type="InterPro" id="IPR037522">
    <property type="entry name" value="HD_GYP_dom"/>
</dbReference>
<dbReference type="PANTHER" id="PTHR45228:SF9">
    <property type="entry name" value="3'3'-CGAMP-SPECIFIC PHOSPHODIESTERASE 2"/>
    <property type="match status" value="1"/>
</dbReference>
<dbReference type="PANTHER" id="PTHR45228">
    <property type="entry name" value="CYCLIC DI-GMP PHOSPHODIESTERASE TM_0186-RELATED"/>
    <property type="match status" value="1"/>
</dbReference>
<feature type="domain" description="Response regulatory" evidence="2">
    <location>
        <begin position="5"/>
        <end position="121"/>
    </location>
</feature>
<dbReference type="CDD" id="cd00077">
    <property type="entry name" value="HDc"/>
    <property type="match status" value="1"/>
</dbReference>
<dbReference type="Pfam" id="PF13487">
    <property type="entry name" value="HD_5"/>
    <property type="match status" value="1"/>
</dbReference>
<evidence type="ECO:0000259" key="3">
    <source>
        <dbReference type="PROSITE" id="PS51832"/>
    </source>
</evidence>
<dbReference type="Proteomes" id="UP001163726">
    <property type="component" value="Chromosome"/>
</dbReference>
<dbReference type="SUPFAM" id="SSF109604">
    <property type="entry name" value="HD-domain/PDEase-like"/>
    <property type="match status" value="1"/>
</dbReference>
<name>A0ABY7AMN4_9ALTE</name>
<dbReference type="EMBL" id="CP109965">
    <property type="protein sequence ID" value="WAJ70818.1"/>
    <property type="molecule type" value="Genomic_DNA"/>
</dbReference>
<dbReference type="InterPro" id="IPR003607">
    <property type="entry name" value="HD/PDEase_dom"/>
</dbReference>
<dbReference type="SUPFAM" id="SSF52172">
    <property type="entry name" value="CheY-like"/>
    <property type="match status" value="1"/>
</dbReference>
<dbReference type="InterPro" id="IPR001789">
    <property type="entry name" value="Sig_transdc_resp-reg_receiver"/>
</dbReference>